<dbReference type="FunFam" id="3.40.640.10:FF:000004">
    <property type="entry name" value="Acetylornithine aminotransferase"/>
    <property type="match status" value="1"/>
</dbReference>
<evidence type="ECO:0000256" key="5">
    <source>
        <dbReference type="ARBA" id="ARBA00022691"/>
    </source>
</evidence>
<evidence type="ECO:0000256" key="3">
    <source>
        <dbReference type="ARBA" id="ARBA00022576"/>
    </source>
</evidence>
<comment type="pathway">
    <text evidence="2 9">Cofactor biosynthesis; biotin biosynthesis; 7,8-diaminononanoate from 8-amino-7-oxononanoate (SAM route): step 1/1.</text>
</comment>
<comment type="catalytic activity">
    <reaction evidence="8 9">
        <text>(8S)-8-amino-7-oxononanoate + S-adenosyl-L-methionine = S-adenosyl-4-methylsulfanyl-2-oxobutanoate + (7R,8S)-7,8-diammoniononanoate</text>
        <dbReference type="Rhea" id="RHEA:16861"/>
        <dbReference type="ChEBI" id="CHEBI:16490"/>
        <dbReference type="ChEBI" id="CHEBI:59789"/>
        <dbReference type="ChEBI" id="CHEBI:149468"/>
        <dbReference type="ChEBI" id="CHEBI:149469"/>
        <dbReference type="EC" id="2.6.1.62"/>
    </reaction>
</comment>
<dbReference type="AlphaFoldDB" id="A0A239PW77"/>
<evidence type="ECO:0000256" key="1">
    <source>
        <dbReference type="ARBA" id="ARBA00001933"/>
    </source>
</evidence>
<sequence length="425" mass="45256">MTHCDPDWLDEGLVHLWRPYTQMKTAPRPLPTRATRGSRIVLADGRELVDGIASWWTAVHGYNHPALLDAAARQLSQMPHVMLGGLVHEQACRLAARLAAIAPGDLDYVFFSESGSVAVEVAMKMAVQYWRNLTGETRARFACFRGGYHGDTFATMSVCDPEEGMHALFADALPVQHVADLPTDEAAAARLETLLAAHDDIAAVIVEPLVQGAGGMRMHDAATLRRLRALCDAAGVLLIFDEIFTGFGRTGAMFAAEKAGVAPDVMTLGKALTGGVAPLAATVASRRVFEAFYDDDPGKALMHGPTYTGHALGCAVANASLDLFEREPRLAQVEALEKALRAALGPLAASPAVADVRVLGAVGAVETARPFDVEALRAWFIERGVFIRPLGQAIYLAPAYTIGAEDLAALARAVADAVERLEAAA</sequence>
<evidence type="ECO:0000256" key="2">
    <source>
        <dbReference type="ARBA" id="ARBA00005063"/>
    </source>
</evidence>
<keyword evidence="11" id="KW-1185">Reference proteome</keyword>
<comment type="cofactor">
    <cofactor evidence="1 9">
        <name>pyridoxal 5'-phosphate</name>
        <dbReference type="ChEBI" id="CHEBI:597326"/>
    </cofactor>
</comment>
<dbReference type="HAMAP" id="MF_00834">
    <property type="entry name" value="BioA"/>
    <property type="match status" value="1"/>
</dbReference>
<feature type="binding site" evidence="9">
    <location>
        <position position="241"/>
    </location>
    <ligand>
        <name>pyridoxal 5'-phosphate</name>
        <dbReference type="ChEBI" id="CHEBI:597326"/>
    </ligand>
</feature>
<dbReference type="GO" id="GO:0004015">
    <property type="term" value="F:adenosylmethionine-8-amino-7-oxononanoate transaminase activity"/>
    <property type="evidence" value="ECO:0007669"/>
    <property type="project" value="UniProtKB-UniRule"/>
</dbReference>
<dbReference type="PIRSF" id="PIRSF000521">
    <property type="entry name" value="Transaminase_4ab_Lys_Orn"/>
    <property type="match status" value="1"/>
</dbReference>
<feature type="site" description="Participates in the substrate recognition with KAPA and in a stacking interaction with the adenine ring of SAM" evidence="9">
    <location>
        <position position="20"/>
    </location>
</feature>
<comment type="subcellular location">
    <subcellularLocation>
        <location evidence="9">Cytoplasm</location>
    </subcellularLocation>
</comment>
<dbReference type="PANTHER" id="PTHR42684">
    <property type="entry name" value="ADENOSYLMETHIONINE-8-AMINO-7-OXONONANOATE AMINOTRANSFERASE"/>
    <property type="match status" value="1"/>
</dbReference>
<evidence type="ECO:0000256" key="6">
    <source>
        <dbReference type="ARBA" id="ARBA00022756"/>
    </source>
</evidence>
<keyword evidence="7 9" id="KW-0663">Pyridoxal phosphate</keyword>
<dbReference type="SUPFAM" id="SSF53383">
    <property type="entry name" value="PLP-dependent transferases"/>
    <property type="match status" value="1"/>
</dbReference>
<evidence type="ECO:0000256" key="4">
    <source>
        <dbReference type="ARBA" id="ARBA00022679"/>
    </source>
</evidence>
<protein>
    <recommendedName>
        <fullName evidence="9">Adenosylmethionine-8-amino-7-oxononanoate aminotransferase</fullName>
        <ecNumber evidence="9">2.6.1.62</ecNumber>
    </recommendedName>
    <alternativeName>
        <fullName evidence="9">7,8-diamino-pelargonic acid aminotransferase</fullName>
        <shortName evidence="9">DAPA AT</shortName>
        <shortName evidence="9">DAPA aminotransferase</shortName>
    </alternativeName>
    <alternativeName>
        <fullName evidence="9">7,8-diaminononanoate synthase</fullName>
        <shortName evidence="9">DANS</shortName>
    </alternativeName>
    <alternativeName>
        <fullName evidence="9">Diaminopelargonic acid synthase</fullName>
    </alternativeName>
</protein>
<comment type="similarity">
    <text evidence="9">Belongs to the class-III pyridoxal-phosphate-dependent aminotransferase family. BioA subfamily.</text>
</comment>
<evidence type="ECO:0000313" key="10">
    <source>
        <dbReference type="EMBL" id="SNT74202.1"/>
    </source>
</evidence>
<dbReference type="OrthoDB" id="9801834at2"/>
<dbReference type="PANTHER" id="PTHR42684:SF17">
    <property type="entry name" value="ADENOSYLMETHIONINE-8-AMINO-7-OXONONANOATE AMINOTRANSFERASE"/>
    <property type="match status" value="1"/>
</dbReference>
<feature type="binding site" evidence="9">
    <location>
        <position position="304"/>
    </location>
    <ligand>
        <name>substrate</name>
    </ligand>
</feature>
<evidence type="ECO:0000256" key="7">
    <source>
        <dbReference type="ARBA" id="ARBA00022898"/>
    </source>
</evidence>
<dbReference type="InterPro" id="IPR015421">
    <property type="entry name" value="PyrdxlP-dep_Trfase_major"/>
</dbReference>
<dbReference type="InterPro" id="IPR005815">
    <property type="entry name" value="BioA"/>
</dbReference>
<dbReference type="Proteomes" id="UP000198346">
    <property type="component" value="Unassembled WGS sequence"/>
</dbReference>
<feature type="modified residue" description="N6-(pyridoxal phosphate)lysine" evidence="9">
    <location>
        <position position="270"/>
    </location>
</feature>
<keyword evidence="4 9" id="KW-0808">Transferase</keyword>
<feature type="binding site" evidence="9">
    <location>
        <position position="388"/>
    </location>
    <ligand>
        <name>substrate</name>
    </ligand>
</feature>
<name>A0A239PW77_9PROT</name>
<dbReference type="GO" id="GO:0005737">
    <property type="term" value="C:cytoplasm"/>
    <property type="evidence" value="ECO:0007669"/>
    <property type="project" value="UniProtKB-SubCell"/>
</dbReference>
<feature type="binding site" evidence="9">
    <location>
        <position position="270"/>
    </location>
    <ligand>
        <name>substrate</name>
    </ligand>
</feature>
<dbReference type="UniPathway" id="UPA00078">
    <property type="reaction ID" value="UER00160"/>
</dbReference>
<dbReference type="InterPro" id="IPR015422">
    <property type="entry name" value="PyrdxlP-dep_Trfase_small"/>
</dbReference>
<dbReference type="Gene3D" id="3.40.640.10">
    <property type="entry name" value="Type I PLP-dependent aspartate aminotransferase-like (Major domain)"/>
    <property type="match status" value="1"/>
</dbReference>
<dbReference type="GO" id="GO:0030170">
    <property type="term" value="F:pyridoxal phosphate binding"/>
    <property type="evidence" value="ECO:0007669"/>
    <property type="project" value="UniProtKB-UniRule"/>
</dbReference>
<dbReference type="CDD" id="cd00610">
    <property type="entry name" value="OAT_like"/>
    <property type="match status" value="1"/>
</dbReference>
<dbReference type="InterPro" id="IPR005814">
    <property type="entry name" value="Aminotrans_3"/>
</dbReference>
<dbReference type="Gene3D" id="3.90.1150.10">
    <property type="entry name" value="Aspartate Aminotransferase, domain 1"/>
    <property type="match status" value="1"/>
</dbReference>
<feature type="binding site" evidence="9">
    <location>
        <begin position="305"/>
        <end position="306"/>
    </location>
    <ligand>
        <name>pyridoxal 5'-phosphate</name>
        <dbReference type="ChEBI" id="CHEBI:597326"/>
    </ligand>
</feature>
<keyword evidence="3 9" id="KW-0032">Aminotransferase</keyword>
<keyword evidence="9" id="KW-0963">Cytoplasm</keyword>
<dbReference type="EMBL" id="FZQA01000004">
    <property type="protein sequence ID" value="SNT74202.1"/>
    <property type="molecule type" value="Genomic_DNA"/>
</dbReference>
<comment type="function">
    <text evidence="9">Catalyzes the transfer of the alpha-amino group from S-adenosyl-L-methionine (SAM) to 7-keto-8-aminopelargonic acid (KAPA) to form 7,8-diaminopelargonic acid (DAPA). It is the only aminotransferase known to utilize SAM as an amino donor.</text>
</comment>
<keyword evidence="6 9" id="KW-0093">Biotin biosynthesis</keyword>
<organism evidence="10 11">
    <name type="scientific">Amphiplicatus metriothermophilus</name>
    <dbReference type="NCBI Taxonomy" id="1519374"/>
    <lineage>
        <taxon>Bacteria</taxon>
        <taxon>Pseudomonadati</taxon>
        <taxon>Pseudomonadota</taxon>
        <taxon>Alphaproteobacteria</taxon>
        <taxon>Parvularculales</taxon>
        <taxon>Parvularculaceae</taxon>
        <taxon>Amphiplicatus</taxon>
    </lineage>
</organism>
<feature type="binding site" evidence="9">
    <location>
        <position position="148"/>
    </location>
    <ligand>
        <name>substrate</name>
    </ligand>
</feature>
<dbReference type="InterPro" id="IPR049704">
    <property type="entry name" value="Aminotrans_3_PPA_site"/>
</dbReference>
<dbReference type="EC" id="2.6.1.62" evidence="9"/>
<comment type="subunit">
    <text evidence="9">Homodimer.</text>
</comment>
<gene>
    <name evidence="9" type="primary">bioA</name>
    <name evidence="10" type="ORF">SAMN06297382_2112</name>
</gene>
<reference evidence="10 11" key="1">
    <citation type="submission" date="2017-07" db="EMBL/GenBank/DDBJ databases">
        <authorList>
            <person name="Sun Z.S."/>
            <person name="Albrecht U."/>
            <person name="Echele G."/>
            <person name="Lee C.C."/>
        </authorList>
    </citation>
    <scope>NUCLEOTIDE SEQUENCE [LARGE SCALE GENOMIC DNA]</scope>
    <source>
        <strain evidence="10 11">CGMCC 1.12710</strain>
    </source>
</reference>
<dbReference type="InterPro" id="IPR015424">
    <property type="entry name" value="PyrdxlP-dep_Trfase"/>
</dbReference>
<keyword evidence="5 9" id="KW-0949">S-adenosyl-L-methionine</keyword>
<dbReference type="NCBIfam" id="NF004624">
    <property type="entry name" value="PRK05964.1"/>
    <property type="match status" value="1"/>
</dbReference>
<dbReference type="PROSITE" id="PS00600">
    <property type="entry name" value="AA_TRANSFER_CLASS_3"/>
    <property type="match status" value="1"/>
</dbReference>
<evidence type="ECO:0000256" key="8">
    <source>
        <dbReference type="ARBA" id="ARBA00048449"/>
    </source>
</evidence>
<evidence type="ECO:0000313" key="11">
    <source>
        <dbReference type="Proteomes" id="UP000198346"/>
    </source>
</evidence>
<dbReference type="NCBIfam" id="TIGR00508">
    <property type="entry name" value="bioA"/>
    <property type="match status" value="1"/>
</dbReference>
<dbReference type="RefSeq" id="WP_089412573.1">
    <property type="nucleotide sequence ID" value="NZ_FZQA01000004.1"/>
</dbReference>
<proteinExistence type="inferred from homology"/>
<accession>A0A239PW77</accession>
<feature type="binding site" evidence="9">
    <location>
        <begin position="115"/>
        <end position="116"/>
    </location>
    <ligand>
        <name>pyridoxal 5'-phosphate</name>
        <dbReference type="ChEBI" id="CHEBI:597326"/>
    </ligand>
</feature>
<dbReference type="Pfam" id="PF00202">
    <property type="entry name" value="Aminotran_3"/>
    <property type="match status" value="1"/>
</dbReference>
<dbReference type="GO" id="GO:0009102">
    <property type="term" value="P:biotin biosynthetic process"/>
    <property type="evidence" value="ECO:0007669"/>
    <property type="project" value="UniProtKB-UniRule"/>
</dbReference>
<evidence type="ECO:0000256" key="9">
    <source>
        <dbReference type="HAMAP-Rule" id="MF_00834"/>
    </source>
</evidence>
<feature type="binding site" evidence="9">
    <location>
        <position position="55"/>
    </location>
    <ligand>
        <name>substrate</name>
    </ligand>
</feature>